<sequence>MKTAKTTVGSTPTTGSTPSSTVNPKTTAKTPGSRPPAEGGSLPRRRGKTQEAPKKDDSTGQALLLFMHKSQEQSTKWMMEERTRAENTRAEDQRAAEARADLKEKTRQDQLNEAKLDREAALLEARLAREADIRREELREEARARDCTEDNRRYEASQERMATSQAAMMIALAKMAGSSGPSPSS</sequence>
<dbReference type="EMBL" id="PGCI01000311">
    <property type="protein sequence ID" value="PLW30040.1"/>
    <property type="molecule type" value="Genomic_DNA"/>
</dbReference>
<evidence type="ECO:0000313" key="3">
    <source>
        <dbReference type="Proteomes" id="UP000235392"/>
    </source>
</evidence>
<accession>A0A2N5TX21</accession>
<comment type="caution">
    <text evidence="2">The sequence shown here is derived from an EMBL/GenBank/DDBJ whole genome shotgun (WGS) entry which is preliminary data.</text>
</comment>
<feature type="region of interest" description="Disordered" evidence="1">
    <location>
        <begin position="1"/>
        <end position="111"/>
    </location>
</feature>
<feature type="region of interest" description="Disordered" evidence="1">
    <location>
        <begin position="139"/>
        <end position="160"/>
    </location>
</feature>
<reference evidence="2 3" key="1">
    <citation type="submission" date="2017-11" db="EMBL/GenBank/DDBJ databases">
        <title>De novo assembly and phasing of dikaryotic genomes from two isolates of Puccinia coronata f. sp. avenae, the causal agent of oat crown rust.</title>
        <authorList>
            <person name="Miller M.E."/>
            <person name="Zhang Y."/>
            <person name="Omidvar V."/>
            <person name="Sperschneider J."/>
            <person name="Schwessinger B."/>
            <person name="Raley C."/>
            <person name="Palmer J.M."/>
            <person name="Garnica D."/>
            <person name="Upadhyaya N."/>
            <person name="Rathjen J."/>
            <person name="Taylor J.M."/>
            <person name="Park R.F."/>
            <person name="Dodds P.N."/>
            <person name="Hirsch C.D."/>
            <person name="Kianian S.F."/>
            <person name="Figueroa M."/>
        </authorList>
    </citation>
    <scope>NUCLEOTIDE SEQUENCE [LARGE SCALE GENOMIC DNA]</scope>
    <source>
        <strain evidence="2">12SD80</strain>
    </source>
</reference>
<dbReference type="Proteomes" id="UP000235392">
    <property type="component" value="Unassembled WGS sequence"/>
</dbReference>
<gene>
    <name evidence="2" type="ORF">PCASD_21283</name>
</gene>
<evidence type="ECO:0000256" key="1">
    <source>
        <dbReference type="SAM" id="MobiDB-lite"/>
    </source>
</evidence>
<dbReference type="AlphaFoldDB" id="A0A2N5TX21"/>
<feature type="compositionally biased region" description="Basic and acidic residues" evidence="1">
    <location>
        <begin position="139"/>
        <end position="158"/>
    </location>
</feature>
<proteinExistence type="predicted"/>
<feature type="compositionally biased region" description="Basic and acidic residues" evidence="1">
    <location>
        <begin position="78"/>
        <end position="111"/>
    </location>
</feature>
<feature type="compositionally biased region" description="Low complexity" evidence="1">
    <location>
        <begin position="1"/>
        <end position="22"/>
    </location>
</feature>
<protein>
    <recommendedName>
        <fullName evidence="4">No apical meristem-associated C-terminal domain-containing protein</fullName>
    </recommendedName>
</protein>
<evidence type="ECO:0008006" key="4">
    <source>
        <dbReference type="Google" id="ProtNLM"/>
    </source>
</evidence>
<organism evidence="2 3">
    <name type="scientific">Puccinia coronata f. sp. avenae</name>
    <dbReference type="NCBI Taxonomy" id="200324"/>
    <lineage>
        <taxon>Eukaryota</taxon>
        <taxon>Fungi</taxon>
        <taxon>Dikarya</taxon>
        <taxon>Basidiomycota</taxon>
        <taxon>Pucciniomycotina</taxon>
        <taxon>Pucciniomycetes</taxon>
        <taxon>Pucciniales</taxon>
        <taxon>Pucciniaceae</taxon>
        <taxon>Puccinia</taxon>
    </lineage>
</organism>
<feature type="compositionally biased region" description="Basic and acidic residues" evidence="1">
    <location>
        <begin position="48"/>
        <end position="58"/>
    </location>
</feature>
<evidence type="ECO:0000313" key="2">
    <source>
        <dbReference type="EMBL" id="PLW30040.1"/>
    </source>
</evidence>
<name>A0A2N5TX21_9BASI</name>